<gene>
    <name evidence="9" type="ORF">D7Z54_02485</name>
</gene>
<feature type="transmembrane region" description="Helical" evidence="8">
    <location>
        <begin position="36"/>
        <end position="61"/>
    </location>
</feature>
<evidence type="ECO:0000256" key="7">
    <source>
        <dbReference type="ARBA" id="ARBA00023136"/>
    </source>
</evidence>
<evidence type="ECO:0000256" key="6">
    <source>
        <dbReference type="ARBA" id="ARBA00022989"/>
    </source>
</evidence>
<feature type="transmembrane region" description="Helical" evidence="8">
    <location>
        <begin position="269"/>
        <end position="294"/>
    </location>
</feature>
<feature type="transmembrane region" description="Helical" evidence="8">
    <location>
        <begin position="306"/>
        <end position="326"/>
    </location>
</feature>
<dbReference type="PANTHER" id="PTHR34975">
    <property type="entry name" value="SPORE GERMINATION PROTEIN A2"/>
    <property type="match status" value="1"/>
</dbReference>
<evidence type="ECO:0000256" key="4">
    <source>
        <dbReference type="ARBA" id="ARBA00022544"/>
    </source>
</evidence>
<feature type="transmembrane region" description="Helical" evidence="8">
    <location>
        <begin position="12"/>
        <end position="30"/>
    </location>
</feature>
<sequence length="370" mass="41603">MEKAKINAGQLFVLIFLFELGSALLVSLGVSAKQDAWIAILLGMVAGMVLFFVYLSLYNYYPDILPTEYMQKIVGRFFGKFLACLYIVYFMYIAARVLRDFGELLVTFAYNETPLFIINAVLFLAIVYTVRKGIEVMARTGEILFVVLYFLAIVGFILVLVSGLVEINNLKPVLEEGMGTVLKTVITETWYIPFGEVIVFTMIFPYVNKPKKIKVAGLSALALSGINITITTAISISVLGVDLVSRSQFPLLNTIQAIQVAEFLERLDVFFMIGIIMGGFFKISIYFYAAITGLSNVFNMKETSKLVYPLGFVVLFTSMTIASSYSEHIREGLQFIPLYMHLPFQVIIPSLLLLIAFIKNRKKKKGFHQK</sequence>
<dbReference type="GO" id="GO:0016020">
    <property type="term" value="C:membrane"/>
    <property type="evidence" value="ECO:0007669"/>
    <property type="project" value="UniProtKB-SubCell"/>
</dbReference>
<dbReference type="NCBIfam" id="TIGR00912">
    <property type="entry name" value="2A0309"/>
    <property type="match status" value="1"/>
</dbReference>
<dbReference type="RefSeq" id="WP_125554135.1">
    <property type="nucleotide sequence ID" value="NZ_RBVX01000002.1"/>
</dbReference>
<protein>
    <submittedName>
        <fullName evidence="9">Spore gernimation protein KB</fullName>
    </submittedName>
</protein>
<evidence type="ECO:0000313" key="10">
    <source>
        <dbReference type="Proteomes" id="UP000275076"/>
    </source>
</evidence>
<keyword evidence="7 8" id="KW-0472">Membrane</keyword>
<dbReference type="Pfam" id="PF03845">
    <property type="entry name" value="Spore_permease"/>
    <property type="match status" value="1"/>
</dbReference>
<evidence type="ECO:0000256" key="8">
    <source>
        <dbReference type="SAM" id="Phobius"/>
    </source>
</evidence>
<dbReference type="EMBL" id="RBVX01000002">
    <property type="protein sequence ID" value="RSL34727.1"/>
    <property type="molecule type" value="Genomic_DNA"/>
</dbReference>
<dbReference type="AlphaFoldDB" id="A0A428N8N1"/>
<feature type="transmembrane region" description="Helical" evidence="8">
    <location>
        <begin position="220"/>
        <end position="241"/>
    </location>
</feature>
<comment type="subcellular location">
    <subcellularLocation>
        <location evidence="1">Membrane</location>
        <topology evidence="1">Multi-pass membrane protein</topology>
    </subcellularLocation>
</comment>
<evidence type="ECO:0000256" key="5">
    <source>
        <dbReference type="ARBA" id="ARBA00022692"/>
    </source>
</evidence>
<keyword evidence="6 8" id="KW-1133">Transmembrane helix</keyword>
<dbReference type="Proteomes" id="UP000275076">
    <property type="component" value="Unassembled WGS sequence"/>
</dbReference>
<dbReference type="GO" id="GO:0009847">
    <property type="term" value="P:spore germination"/>
    <property type="evidence" value="ECO:0007669"/>
    <property type="project" value="InterPro"/>
</dbReference>
<feature type="transmembrane region" description="Helical" evidence="8">
    <location>
        <begin position="73"/>
        <end position="95"/>
    </location>
</feature>
<keyword evidence="3" id="KW-0813">Transport</keyword>
<evidence type="ECO:0000256" key="3">
    <source>
        <dbReference type="ARBA" id="ARBA00022448"/>
    </source>
</evidence>
<dbReference type="OrthoDB" id="1891864at2"/>
<reference evidence="9 10" key="1">
    <citation type="submission" date="2018-10" db="EMBL/GenBank/DDBJ databases">
        <title>Draft genome sequence of Bacillus salarius IM0101, isolated from a hypersaline soil in Inner Mongolia, China.</title>
        <authorList>
            <person name="Yamprayoonswat W."/>
            <person name="Boonvisut S."/>
            <person name="Jumpathong W."/>
            <person name="Sittihan S."/>
            <person name="Ruangsuj P."/>
            <person name="Wanthongcharoen S."/>
            <person name="Thongpramul N."/>
            <person name="Pimmason S."/>
            <person name="Yu B."/>
            <person name="Yasawong M."/>
        </authorList>
    </citation>
    <scope>NUCLEOTIDE SEQUENCE [LARGE SCALE GENOMIC DNA]</scope>
    <source>
        <strain evidence="9 10">IM0101</strain>
    </source>
</reference>
<feature type="transmembrane region" description="Helical" evidence="8">
    <location>
        <begin position="143"/>
        <end position="165"/>
    </location>
</feature>
<organism evidence="9 10">
    <name type="scientific">Salibacterium salarium</name>
    <dbReference type="NCBI Taxonomy" id="284579"/>
    <lineage>
        <taxon>Bacteria</taxon>
        <taxon>Bacillati</taxon>
        <taxon>Bacillota</taxon>
        <taxon>Bacilli</taxon>
        <taxon>Bacillales</taxon>
        <taxon>Bacillaceae</taxon>
    </lineage>
</organism>
<dbReference type="PANTHER" id="PTHR34975:SF2">
    <property type="entry name" value="SPORE GERMINATION PROTEIN A2"/>
    <property type="match status" value="1"/>
</dbReference>
<evidence type="ECO:0000313" key="9">
    <source>
        <dbReference type="EMBL" id="RSL34727.1"/>
    </source>
</evidence>
<feature type="transmembrane region" description="Helical" evidence="8">
    <location>
        <begin position="338"/>
        <end position="358"/>
    </location>
</feature>
<keyword evidence="10" id="KW-1185">Reference proteome</keyword>
<accession>A0A428N8N1</accession>
<proteinExistence type="inferred from homology"/>
<evidence type="ECO:0000256" key="1">
    <source>
        <dbReference type="ARBA" id="ARBA00004141"/>
    </source>
</evidence>
<comment type="caution">
    <text evidence="9">The sequence shown here is derived from an EMBL/GenBank/DDBJ whole genome shotgun (WGS) entry which is preliminary data.</text>
</comment>
<keyword evidence="5 8" id="KW-0812">Transmembrane</keyword>
<name>A0A428N8N1_9BACI</name>
<evidence type="ECO:0000256" key="2">
    <source>
        <dbReference type="ARBA" id="ARBA00007998"/>
    </source>
</evidence>
<keyword evidence="4" id="KW-0309">Germination</keyword>
<dbReference type="InterPro" id="IPR004761">
    <property type="entry name" value="Spore_GerAB"/>
</dbReference>
<feature type="transmembrane region" description="Helical" evidence="8">
    <location>
        <begin position="115"/>
        <end position="131"/>
    </location>
</feature>
<feature type="transmembrane region" description="Helical" evidence="8">
    <location>
        <begin position="190"/>
        <end position="208"/>
    </location>
</feature>
<comment type="similarity">
    <text evidence="2">Belongs to the amino acid-polyamine-organocation (APC) superfamily. Spore germination protein (SGP) (TC 2.A.3.9) family.</text>
</comment>